<protein>
    <recommendedName>
        <fullName evidence="2">DUF3669 domain-containing protein</fullName>
    </recommendedName>
</protein>
<name>A0ABR0SN34_9HYPO</name>
<dbReference type="Proteomes" id="UP001338125">
    <property type="component" value="Unassembled WGS sequence"/>
</dbReference>
<evidence type="ECO:0000259" key="2">
    <source>
        <dbReference type="Pfam" id="PF12417"/>
    </source>
</evidence>
<reference evidence="3 4" key="1">
    <citation type="submission" date="2024-01" db="EMBL/GenBank/DDBJ databases">
        <title>Complete genome of Cladobotryum mycophilum ATHUM6906.</title>
        <authorList>
            <person name="Christinaki A.C."/>
            <person name="Myridakis A.I."/>
            <person name="Kouvelis V.N."/>
        </authorList>
    </citation>
    <scope>NUCLEOTIDE SEQUENCE [LARGE SCALE GENOMIC DNA]</scope>
    <source>
        <strain evidence="3 4">ATHUM6906</strain>
    </source>
</reference>
<comment type="caution">
    <text evidence="3">The sequence shown here is derived from an EMBL/GenBank/DDBJ whole genome shotgun (WGS) entry which is preliminary data.</text>
</comment>
<dbReference type="Pfam" id="PF12417">
    <property type="entry name" value="DUF3669"/>
    <property type="match status" value="1"/>
</dbReference>
<sequence>MTHTAEIQGHLIHTRAIIPDVIANELSIYLTMDPLEHIGEGDYVRVYAASCNHCYTGHLGECNHLAIKVADLPRGATYIWNEKRIHQLIEDRLMLGIINRTFNFNIPYAYSLIRKSDTIWNAIMPRISPPTQEGIALIYEKIPPIAYPILRLLAHKFIPPSHWDDAIQDLKLTNYLVHLWLGNRWNSQYMLRDSEGYRLKKFCLHIDQMEKLGVDPRFYACSMAEALAYLHWAVKIDAKKVKFVIACPRISDSNRTRWPRNSLGPHRLWVYDFAKCSEITLDAAGVERAVYAFWTNFPYYPKPDNMDPRDAEIWRAFSVKYLETGARVLKTSIEAIRMLPYLFIIRINEAYGIRPSLTQTVPADTATQGENVNNNENKDNNDIDDNDREEGGGGDGDSDGEEEAKTPSGAEAANLDDSEDNIRPGGEVHSDDTDVSDEAEEDNAQK</sequence>
<dbReference type="PANTHER" id="PTHR40780">
    <property type="entry name" value="DUF3669 DOMAIN-CONTAINING PROTEIN"/>
    <property type="match status" value="1"/>
</dbReference>
<accession>A0ABR0SN34</accession>
<dbReference type="EMBL" id="JAVFKD010000012">
    <property type="protein sequence ID" value="KAK5993565.1"/>
    <property type="molecule type" value="Genomic_DNA"/>
</dbReference>
<feature type="compositionally biased region" description="Basic and acidic residues" evidence="1">
    <location>
        <begin position="420"/>
        <end position="432"/>
    </location>
</feature>
<dbReference type="InterPro" id="IPR022137">
    <property type="entry name" value="Znf_prot_DUF3669"/>
</dbReference>
<feature type="compositionally biased region" description="Acidic residues" evidence="1">
    <location>
        <begin position="433"/>
        <end position="446"/>
    </location>
</feature>
<proteinExistence type="predicted"/>
<dbReference type="PANTHER" id="PTHR40780:SF2">
    <property type="entry name" value="DUF3669 DOMAIN-CONTAINING PROTEIN"/>
    <property type="match status" value="1"/>
</dbReference>
<feature type="domain" description="DUF3669" evidence="2">
    <location>
        <begin position="268"/>
        <end position="331"/>
    </location>
</feature>
<evidence type="ECO:0000313" key="4">
    <source>
        <dbReference type="Proteomes" id="UP001338125"/>
    </source>
</evidence>
<evidence type="ECO:0000256" key="1">
    <source>
        <dbReference type="SAM" id="MobiDB-lite"/>
    </source>
</evidence>
<keyword evidence="4" id="KW-1185">Reference proteome</keyword>
<feature type="region of interest" description="Disordered" evidence="1">
    <location>
        <begin position="364"/>
        <end position="446"/>
    </location>
</feature>
<organism evidence="3 4">
    <name type="scientific">Cladobotryum mycophilum</name>
    <dbReference type="NCBI Taxonomy" id="491253"/>
    <lineage>
        <taxon>Eukaryota</taxon>
        <taxon>Fungi</taxon>
        <taxon>Dikarya</taxon>
        <taxon>Ascomycota</taxon>
        <taxon>Pezizomycotina</taxon>
        <taxon>Sordariomycetes</taxon>
        <taxon>Hypocreomycetidae</taxon>
        <taxon>Hypocreales</taxon>
        <taxon>Hypocreaceae</taxon>
        <taxon>Cladobotryum</taxon>
    </lineage>
</organism>
<gene>
    <name evidence="3" type="ORF">PT974_06999</name>
</gene>
<evidence type="ECO:0000313" key="3">
    <source>
        <dbReference type="EMBL" id="KAK5993565.1"/>
    </source>
</evidence>